<dbReference type="Proteomes" id="UP000637074">
    <property type="component" value="Unassembled WGS sequence"/>
</dbReference>
<name>A0ABQ3N980_9BACI</name>
<accession>A0ABQ3N980</accession>
<keyword evidence="1" id="KW-0812">Transmembrane</keyword>
<proteinExistence type="predicted"/>
<keyword evidence="1" id="KW-1133">Transmembrane helix</keyword>
<keyword evidence="1" id="KW-0472">Membrane</keyword>
<comment type="caution">
    <text evidence="2">The sequence shown here is derived from an EMBL/GenBank/DDBJ whole genome shotgun (WGS) entry which is preliminary data.</text>
</comment>
<evidence type="ECO:0000313" key="3">
    <source>
        <dbReference type="Proteomes" id="UP000637074"/>
    </source>
</evidence>
<evidence type="ECO:0000313" key="2">
    <source>
        <dbReference type="EMBL" id="GHI00561.1"/>
    </source>
</evidence>
<evidence type="ECO:0000256" key="1">
    <source>
        <dbReference type="SAM" id="Phobius"/>
    </source>
</evidence>
<feature type="transmembrane region" description="Helical" evidence="1">
    <location>
        <begin position="12"/>
        <end position="32"/>
    </location>
</feature>
<sequence length="60" mass="7066">MARFNTIKAEFNNSFVLTIVIFFVKISELLFLEEIWLGGKNELKNAIMLFTINFSFRMSK</sequence>
<reference evidence="2 3" key="1">
    <citation type="journal article" date="2022" name="Int. J. Syst. Evol. Microbiol.">
        <title>Neobacillus kokaensis sp. nov., isolated from soil.</title>
        <authorList>
            <person name="Yuki K."/>
            <person name="Matsubara H."/>
            <person name="Yamaguchi S."/>
        </authorList>
    </citation>
    <scope>NUCLEOTIDE SEQUENCE [LARGE SCALE GENOMIC DNA]</scope>
    <source>
        <strain evidence="2 3">LOB 377</strain>
    </source>
</reference>
<dbReference type="EMBL" id="BNDS01000024">
    <property type="protein sequence ID" value="GHI00561.1"/>
    <property type="molecule type" value="Genomic_DNA"/>
</dbReference>
<organism evidence="2 3">
    <name type="scientific">Neobacillus kokaensis</name>
    <dbReference type="NCBI Taxonomy" id="2759023"/>
    <lineage>
        <taxon>Bacteria</taxon>
        <taxon>Bacillati</taxon>
        <taxon>Bacillota</taxon>
        <taxon>Bacilli</taxon>
        <taxon>Bacillales</taxon>
        <taxon>Bacillaceae</taxon>
        <taxon>Neobacillus</taxon>
    </lineage>
</organism>
<protein>
    <submittedName>
        <fullName evidence="2">Uncharacterized protein</fullName>
    </submittedName>
</protein>
<keyword evidence="3" id="KW-1185">Reference proteome</keyword>
<gene>
    <name evidence="2" type="ORF">AM1BK_41030</name>
</gene>